<dbReference type="CDD" id="cd18808">
    <property type="entry name" value="SF1_C_Upf1"/>
    <property type="match status" value="1"/>
</dbReference>
<dbReference type="GO" id="GO:0005694">
    <property type="term" value="C:chromosome"/>
    <property type="evidence" value="ECO:0007669"/>
    <property type="project" value="UniProtKB-ARBA"/>
</dbReference>
<keyword evidence="2" id="KW-0547">Nucleotide-binding</keyword>
<keyword evidence="3" id="KW-0378">Hydrolase</keyword>
<feature type="region of interest" description="Disordered" evidence="6">
    <location>
        <begin position="29"/>
        <end position="53"/>
    </location>
</feature>
<evidence type="ECO:0000256" key="3">
    <source>
        <dbReference type="ARBA" id="ARBA00022801"/>
    </source>
</evidence>
<dbReference type="FunFam" id="3.40.50.300:FF:000326">
    <property type="entry name" value="P-loop containing nucleoside triphosphate hydrolase"/>
    <property type="match status" value="1"/>
</dbReference>
<evidence type="ECO:0000313" key="9">
    <source>
        <dbReference type="EMBL" id="QBM91107.1"/>
    </source>
</evidence>
<dbReference type="InterPro" id="IPR041677">
    <property type="entry name" value="DNA2/NAM7_AAA_11"/>
</dbReference>
<feature type="domain" description="DNA2/NAM7 helicase-like C-terminal" evidence="8">
    <location>
        <begin position="458"/>
        <end position="679"/>
    </location>
</feature>
<feature type="domain" description="DNA2/NAM7 helicase helicase" evidence="7">
    <location>
        <begin position="379"/>
        <end position="448"/>
    </location>
</feature>
<evidence type="ECO:0000259" key="8">
    <source>
        <dbReference type="Pfam" id="PF13087"/>
    </source>
</evidence>
<dbReference type="EMBL" id="CP034462">
    <property type="protein sequence ID" value="QBM91107.1"/>
    <property type="molecule type" value="Genomic_DNA"/>
</dbReference>
<evidence type="ECO:0000256" key="6">
    <source>
        <dbReference type="SAM" id="MobiDB-lite"/>
    </source>
</evidence>
<dbReference type="Gene3D" id="3.40.50.300">
    <property type="entry name" value="P-loop containing nucleotide triphosphate hydrolases"/>
    <property type="match status" value="2"/>
</dbReference>
<dbReference type="Proteomes" id="UP000292447">
    <property type="component" value="Chromosome VII"/>
</dbReference>
<protein>
    <submittedName>
        <fullName evidence="9">AAA domain-containing protein</fullName>
    </submittedName>
</protein>
<dbReference type="InterPro" id="IPR047187">
    <property type="entry name" value="SF1_C_Upf1"/>
</dbReference>
<dbReference type="InterPro" id="IPR041679">
    <property type="entry name" value="DNA2/NAM7-like_C"/>
</dbReference>
<feature type="compositionally biased region" description="Basic and acidic residues" evidence="6">
    <location>
        <begin position="35"/>
        <end position="53"/>
    </location>
</feature>
<accession>A0A4P6XU05</accession>
<sequence>MGNEVLPTGLSSKTKKIKEVKVTSFEELESLATGQKEKPSEEPSEETQKEQVYGPERKYASMGEYQRDMGRKLFLEGKACLLDDQLEILAKEDWKVEWISGKERGLKIDIDLSNNFLDRFITKKQQIMGQLPFYRGQTMFFFCEDGLFWVGYVDSVYRPQVEKSAIKGAQKTFRMFIRVYDWDQNRKPKPSEVKSIQILPGCIATSRALNAMTTMLDKQITNMIMGKKDVNLKTADFELKFSNLTLNESQKRAVKSVMINPITILQGPPGTGKTCIISEMVSQLLKMDIYPILVVAASNTAVDNIAEKLLVDHRDSMLRIVAGVREKKYDAQHSLASVCLHLKVFAALPDPIKILERKLKDPREFITSKEYRKVLSTKIPISDALVAKAKVILATTVVAGGPQFKHVHKMPAVIMDEATQSAEYSSLIPLAFMNTEKVVLVGDQKQLSGHAELPEVAVSLFERVIANETYKPEMMLNMQYRMHPLISEFPRNTFYKDLLKDGITAANRQMKGIPAEPVVFYDTHGEHQESFPLGKAKDANKFSYCNTGEAEIVRKLLIDLVCVKGVNRSKIGVISPYGGQRALLSSIFVKDAKINNKKQKLQMEKDFDALDLSENVTINTVAGISISSIDAFQGREKDVIILSCVRSNANKRIGFVADPRRMNVALTRAKYGMIIVGDVDCLTKKCYLWKQYIATLEAKGAVLGC</sequence>
<evidence type="ECO:0000259" key="7">
    <source>
        <dbReference type="Pfam" id="PF13086"/>
    </source>
</evidence>
<dbReference type="GO" id="GO:0003678">
    <property type="term" value="F:DNA helicase activity"/>
    <property type="evidence" value="ECO:0007669"/>
    <property type="project" value="UniProtKB-ARBA"/>
</dbReference>
<organism evidence="9 10">
    <name type="scientific">Metschnikowia aff. pulcherrima</name>
    <dbReference type="NCBI Taxonomy" id="2163413"/>
    <lineage>
        <taxon>Eukaryota</taxon>
        <taxon>Fungi</taxon>
        <taxon>Dikarya</taxon>
        <taxon>Ascomycota</taxon>
        <taxon>Saccharomycotina</taxon>
        <taxon>Pichiomycetes</taxon>
        <taxon>Metschnikowiaceae</taxon>
        <taxon>Metschnikowia</taxon>
    </lineage>
</organism>
<dbReference type="GO" id="GO:0016787">
    <property type="term" value="F:hydrolase activity"/>
    <property type="evidence" value="ECO:0007669"/>
    <property type="project" value="UniProtKB-KW"/>
</dbReference>
<evidence type="ECO:0000256" key="2">
    <source>
        <dbReference type="ARBA" id="ARBA00022741"/>
    </source>
</evidence>
<proteinExistence type="inferred from homology"/>
<evidence type="ECO:0000256" key="1">
    <source>
        <dbReference type="ARBA" id="ARBA00007913"/>
    </source>
</evidence>
<dbReference type="Pfam" id="PF13086">
    <property type="entry name" value="AAA_11"/>
    <property type="match status" value="2"/>
</dbReference>
<comment type="similarity">
    <text evidence="1">Belongs to the DNA2/NAM7 helicase family.</text>
</comment>
<dbReference type="AlphaFoldDB" id="A0A4P6XU05"/>
<dbReference type="InterPro" id="IPR045055">
    <property type="entry name" value="DNA2/NAM7-like"/>
</dbReference>
<name>A0A4P6XU05_9ASCO</name>
<dbReference type="PANTHER" id="PTHR10887">
    <property type="entry name" value="DNA2/NAM7 HELICASE FAMILY"/>
    <property type="match status" value="1"/>
</dbReference>
<dbReference type="GO" id="GO:0005524">
    <property type="term" value="F:ATP binding"/>
    <property type="evidence" value="ECO:0007669"/>
    <property type="project" value="UniProtKB-KW"/>
</dbReference>
<dbReference type="PANTHER" id="PTHR10887:SF317">
    <property type="entry name" value="ATP-DEPENDENT RNA HELICASE ECM32-RELATED"/>
    <property type="match status" value="1"/>
</dbReference>
<gene>
    <name evidence="9" type="primary">MPUL0G01500</name>
    <name evidence="9" type="ORF">METSCH_G01500</name>
</gene>
<dbReference type="Pfam" id="PF13087">
    <property type="entry name" value="AAA_12"/>
    <property type="match status" value="1"/>
</dbReference>
<dbReference type="GO" id="GO:0005737">
    <property type="term" value="C:cytoplasm"/>
    <property type="evidence" value="ECO:0007669"/>
    <property type="project" value="TreeGrafter"/>
</dbReference>
<keyword evidence="4" id="KW-0347">Helicase</keyword>
<keyword evidence="5" id="KW-0067">ATP-binding</keyword>
<evidence type="ECO:0000313" key="10">
    <source>
        <dbReference type="Proteomes" id="UP000292447"/>
    </source>
</evidence>
<evidence type="ECO:0000256" key="5">
    <source>
        <dbReference type="ARBA" id="ARBA00022840"/>
    </source>
</evidence>
<feature type="domain" description="DNA2/NAM7 helicase helicase" evidence="7">
    <location>
        <begin position="246"/>
        <end position="344"/>
    </location>
</feature>
<evidence type="ECO:0000256" key="4">
    <source>
        <dbReference type="ARBA" id="ARBA00022806"/>
    </source>
</evidence>
<reference evidence="10" key="1">
    <citation type="submission" date="2019-03" db="EMBL/GenBank/DDBJ databases">
        <title>Snf2 controls pulcherriminic acid biosynthesis and connects pigmentation and antifungal activity of the yeast Metschnikowia pulcherrima.</title>
        <authorList>
            <person name="Gore-Lloyd D."/>
            <person name="Sumann I."/>
            <person name="Brachmann A.O."/>
            <person name="Schneeberger K."/>
            <person name="Ortiz-Merino R.A."/>
            <person name="Moreno-Beltran M."/>
            <person name="Schlaefli M."/>
            <person name="Kirner P."/>
            <person name="Santos Kron A."/>
            <person name="Wolfe K.H."/>
            <person name="Piel J."/>
            <person name="Ahrens C.H."/>
            <person name="Henk D."/>
            <person name="Freimoser F.M."/>
        </authorList>
    </citation>
    <scope>NUCLEOTIDE SEQUENCE [LARGE SCALE GENOMIC DNA]</scope>
    <source>
        <strain evidence="10">APC 1.2</strain>
    </source>
</reference>
<dbReference type="GO" id="GO:0003724">
    <property type="term" value="F:RNA helicase activity"/>
    <property type="evidence" value="ECO:0007669"/>
    <property type="project" value="TreeGrafter"/>
</dbReference>
<dbReference type="STRING" id="2163413.A0A4P6XU05"/>
<dbReference type="InterPro" id="IPR027417">
    <property type="entry name" value="P-loop_NTPase"/>
</dbReference>
<dbReference type="GO" id="GO:0000184">
    <property type="term" value="P:nuclear-transcribed mRNA catabolic process, nonsense-mediated decay"/>
    <property type="evidence" value="ECO:0007669"/>
    <property type="project" value="TreeGrafter"/>
</dbReference>
<keyword evidence="10" id="KW-1185">Reference proteome</keyword>
<dbReference type="SUPFAM" id="SSF52540">
    <property type="entry name" value="P-loop containing nucleoside triphosphate hydrolases"/>
    <property type="match status" value="1"/>
</dbReference>